<protein>
    <recommendedName>
        <fullName evidence="5 7">Small ribosomal subunit protein uS14</fullName>
    </recommendedName>
</protein>
<dbReference type="GO" id="GO:0006412">
    <property type="term" value="P:translation"/>
    <property type="evidence" value="ECO:0007669"/>
    <property type="project" value="UniProtKB-UniRule"/>
</dbReference>
<name>F8L373_SIMNZ</name>
<gene>
    <name evidence="7 8" type="primary">rpsN</name>
    <name evidence="8" type="ordered locus">SNE_A18340</name>
</gene>
<comment type="subunit">
    <text evidence="6 7">Part of the 30S ribosomal subunit. Contacts proteins S3 and S10.</text>
</comment>
<organism evidence="8 9">
    <name type="scientific">Simkania negevensis (strain ATCC VR-1471 / DSM 27360 / Z)</name>
    <dbReference type="NCBI Taxonomy" id="331113"/>
    <lineage>
        <taxon>Bacteria</taxon>
        <taxon>Pseudomonadati</taxon>
        <taxon>Chlamydiota</taxon>
        <taxon>Chlamydiia</taxon>
        <taxon>Parachlamydiales</taxon>
        <taxon>Simkaniaceae</taxon>
        <taxon>Simkania</taxon>
    </lineage>
</organism>
<accession>F8L373</accession>
<dbReference type="GO" id="GO:0015935">
    <property type="term" value="C:small ribosomal subunit"/>
    <property type="evidence" value="ECO:0007669"/>
    <property type="project" value="TreeGrafter"/>
</dbReference>
<comment type="similarity">
    <text evidence="2 7">Belongs to the universal ribosomal protein uS14 family.</text>
</comment>
<evidence type="ECO:0000256" key="6">
    <source>
        <dbReference type="ARBA" id="ARBA00047110"/>
    </source>
</evidence>
<dbReference type="HOGENOM" id="CLU_139869_0_1_0"/>
<dbReference type="OrthoDB" id="9810484at2"/>
<dbReference type="AlphaFoldDB" id="F8L373"/>
<dbReference type="GO" id="GO:0005737">
    <property type="term" value="C:cytoplasm"/>
    <property type="evidence" value="ECO:0007669"/>
    <property type="project" value="UniProtKB-ARBA"/>
</dbReference>
<dbReference type="GO" id="GO:0003735">
    <property type="term" value="F:structural constituent of ribosome"/>
    <property type="evidence" value="ECO:0007669"/>
    <property type="project" value="InterPro"/>
</dbReference>
<evidence type="ECO:0000313" key="8">
    <source>
        <dbReference type="EMBL" id="CCB89711.1"/>
    </source>
</evidence>
<dbReference type="NCBIfam" id="NF006477">
    <property type="entry name" value="PRK08881.1"/>
    <property type="match status" value="1"/>
</dbReference>
<dbReference type="Gene3D" id="1.10.287.1480">
    <property type="match status" value="1"/>
</dbReference>
<evidence type="ECO:0000256" key="4">
    <source>
        <dbReference type="ARBA" id="ARBA00023274"/>
    </source>
</evidence>
<comment type="function">
    <text evidence="1 7">Binds 16S rRNA, required for the assembly of 30S particles and may also be responsible for determining the conformation of the 16S rRNA at the A site.</text>
</comment>
<keyword evidence="4 7" id="KW-0687">Ribonucleoprotein</keyword>
<dbReference type="Proteomes" id="UP000000496">
    <property type="component" value="Chromosome gsn.131"/>
</dbReference>
<dbReference type="InterPro" id="IPR001209">
    <property type="entry name" value="Ribosomal_uS14"/>
</dbReference>
<dbReference type="EMBL" id="FR872582">
    <property type="protein sequence ID" value="CCB89711.1"/>
    <property type="molecule type" value="Genomic_DNA"/>
</dbReference>
<evidence type="ECO:0000256" key="7">
    <source>
        <dbReference type="HAMAP-Rule" id="MF_00537"/>
    </source>
</evidence>
<dbReference type="STRING" id="331113.SNE_A18340"/>
<reference evidence="8 9" key="1">
    <citation type="journal article" date="2011" name="Mol. Biol. Evol.">
        <title>Unity in variety--the pan-genome of the Chlamydiae.</title>
        <authorList>
            <person name="Collingro A."/>
            <person name="Tischler P."/>
            <person name="Weinmaier T."/>
            <person name="Penz T."/>
            <person name="Heinz E."/>
            <person name="Brunham R.C."/>
            <person name="Read T.D."/>
            <person name="Bavoil P.M."/>
            <person name="Sachse K."/>
            <person name="Kahane S."/>
            <person name="Friedman M.G."/>
            <person name="Rattei T."/>
            <person name="Myers G.S."/>
            <person name="Horn M."/>
        </authorList>
    </citation>
    <scope>NUCLEOTIDE SEQUENCE [LARGE SCALE GENOMIC DNA]</scope>
    <source>
        <strain evidence="9">ATCC VR-1471 / Z</strain>
    </source>
</reference>
<dbReference type="SUPFAM" id="SSF57716">
    <property type="entry name" value="Glucocorticoid receptor-like (DNA-binding domain)"/>
    <property type="match status" value="1"/>
</dbReference>
<dbReference type="GO" id="GO:0019843">
    <property type="term" value="F:rRNA binding"/>
    <property type="evidence" value="ECO:0007669"/>
    <property type="project" value="UniProtKB-UniRule"/>
</dbReference>
<proteinExistence type="inferred from homology"/>
<keyword evidence="9" id="KW-1185">Reference proteome</keyword>
<dbReference type="Pfam" id="PF00253">
    <property type="entry name" value="Ribosomal_S14"/>
    <property type="match status" value="1"/>
</dbReference>
<dbReference type="eggNOG" id="COG0199">
    <property type="taxonomic scope" value="Bacteria"/>
</dbReference>
<dbReference type="HAMAP" id="MF_00537">
    <property type="entry name" value="Ribosomal_uS14_1"/>
    <property type="match status" value="1"/>
</dbReference>
<dbReference type="KEGG" id="sng:SNE_A18340"/>
<sequence>MARKAMIEKEKKRAHMSKVKWEKRQELKKIVRNLNVTEEQRLDAMIKLNSLPKNSSPIRRRNRCKMTGRCRGYLRKFQISRLCFREMANDGSIPGVVKASW</sequence>
<dbReference type="RefSeq" id="WP_013944177.1">
    <property type="nucleotide sequence ID" value="NC_015713.1"/>
</dbReference>
<dbReference type="PANTHER" id="PTHR19836">
    <property type="entry name" value="30S RIBOSOMAL PROTEIN S14"/>
    <property type="match status" value="1"/>
</dbReference>
<dbReference type="InterPro" id="IPR018271">
    <property type="entry name" value="Ribosomal_uS14_CS"/>
</dbReference>
<dbReference type="PANTHER" id="PTHR19836:SF19">
    <property type="entry name" value="SMALL RIBOSOMAL SUBUNIT PROTEIN US14M"/>
    <property type="match status" value="1"/>
</dbReference>
<dbReference type="PROSITE" id="PS00527">
    <property type="entry name" value="RIBOSOMAL_S14"/>
    <property type="match status" value="1"/>
</dbReference>
<keyword evidence="7" id="KW-0699">rRNA-binding</keyword>
<evidence type="ECO:0000256" key="1">
    <source>
        <dbReference type="ARBA" id="ARBA00003686"/>
    </source>
</evidence>
<evidence type="ECO:0000256" key="5">
    <source>
        <dbReference type="ARBA" id="ARBA00035167"/>
    </source>
</evidence>
<dbReference type="InterPro" id="IPR023036">
    <property type="entry name" value="Ribosomal_uS14_bac/plastid"/>
</dbReference>
<dbReference type="FunFam" id="1.10.287.1480:FF:000001">
    <property type="entry name" value="30S ribosomal protein S14"/>
    <property type="match status" value="1"/>
</dbReference>
<evidence type="ECO:0000256" key="3">
    <source>
        <dbReference type="ARBA" id="ARBA00022980"/>
    </source>
</evidence>
<evidence type="ECO:0000256" key="2">
    <source>
        <dbReference type="ARBA" id="ARBA00009083"/>
    </source>
</evidence>
<keyword evidence="7" id="KW-0694">RNA-binding</keyword>
<keyword evidence="3 7" id="KW-0689">Ribosomal protein</keyword>
<evidence type="ECO:0000313" key="9">
    <source>
        <dbReference type="Proteomes" id="UP000000496"/>
    </source>
</evidence>